<feature type="region of interest" description="Disordered" evidence="1">
    <location>
        <begin position="186"/>
        <end position="272"/>
    </location>
</feature>
<organism evidence="3">
    <name type="scientific">Darwinula stevensoni</name>
    <dbReference type="NCBI Taxonomy" id="69355"/>
    <lineage>
        <taxon>Eukaryota</taxon>
        <taxon>Metazoa</taxon>
        <taxon>Ecdysozoa</taxon>
        <taxon>Arthropoda</taxon>
        <taxon>Crustacea</taxon>
        <taxon>Oligostraca</taxon>
        <taxon>Ostracoda</taxon>
        <taxon>Podocopa</taxon>
        <taxon>Podocopida</taxon>
        <taxon>Darwinulocopina</taxon>
        <taxon>Darwinuloidea</taxon>
        <taxon>Darwinulidae</taxon>
        <taxon>Darwinula</taxon>
    </lineage>
</organism>
<evidence type="ECO:0000256" key="1">
    <source>
        <dbReference type="SAM" id="MobiDB-lite"/>
    </source>
</evidence>
<evidence type="ECO:0000313" key="4">
    <source>
        <dbReference type="Proteomes" id="UP000677054"/>
    </source>
</evidence>
<keyword evidence="4" id="KW-1185">Reference proteome</keyword>
<feature type="compositionally biased region" description="Low complexity" evidence="1">
    <location>
        <begin position="356"/>
        <end position="376"/>
    </location>
</feature>
<accession>A0A7R9FT36</accession>
<dbReference type="EMBL" id="LR905654">
    <property type="protein sequence ID" value="CAD7253578.1"/>
    <property type="molecule type" value="Genomic_DNA"/>
</dbReference>
<dbReference type="EMBL" id="CAJPEV010006137">
    <property type="protein sequence ID" value="CAG0903872.1"/>
    <property type="molecule type" value="Genomic_DNA"/>
</dbReference>
<sequence>DMEIVKKNLEKALKSWRVAMGKDPSMEDSVVDASSLIASVQNSLPATEDKDQVGTLLSALSALFTHENTTFAETMLSISPPLHTHRMVLKLNETFKTGVHDTTTHPDAIALSQKIKNELKNSYQLAGGQEVDVNVTLPFKPGSIAAETLSTFSTDSVDASQVARDAAATIESNGIGGTTVTATGSNTGMITTTNGTSVTGSGTSGTTDGSFDGTTDGSARGKTDGSARGTTDGTALGPTNGTAHETTDGTALGATDGSALGTAYRNPDGTALGTTDGTALGTAYRNPDGTALGTTDGTALGTTDGTAFGTAYRNPDGTALGTAYWNPDGTALGTTDGTALGTTDGTPLGTTDGTALGATDGSADGTTATTVGTPGTIGEPQTSGISGKTPVNGIPGGTGAIGSSPAEGAQTGSNNRQTPSIPNAVKLRVGGLHITNVPWKNGFATVGSPEFNDLCSKIESGMVSSLAGSSQRAFYQRTVCQANRRGSVISDFTMEFTPGVNLGKVQDDIDANSLMPDGTYHFGDLQTDLPPSGRSQATTTTAEHSAIVKVFSDRESRLFLQITIPSVAGKEKQSAKVELEALFDMDLKAEVEKMADSDAELKTIAKKLAQIPDMEIVKKNLEKALKSWRVAMGKDPSMEDSVVDTSSLIASVQNSLPATEDKDQVGTLLATLSALFNDEIMSFSELMLSINPPLHVDKTTLKLKDEWKPEVHDDPNHPDTTELIHQIQDEVRLIYQLSGGLEVDVNVTLSNRAGSVQANAVTTFSTDIVEATWVSEVAATIAKEKEANGSIVRGTIKRELGSSEAADGTADLTPEADTYEFLKKYVGENPQATEAKQALDQLNALTPLQRENARKFLARSADAWQTTLGDADPGNPPELASVTDVVRLLTASVTFGPRNVTEKQLADVLNGDIKACELQSGGEGAQCFAKMIEILQTPKIRSHVYMELALPFDYADPKSGKYETLVDSIVQDMGKAFHFGGVIGFEPARVLGLAKTRRGSNTGVSLKLSYSLPRQAVDPVPTMTTLAGAEILNKIIITGKDKEMAKADLKELLSMDLKSELQKIVPSNAELQTIINKLGKIQDMEIAKKNLEKALRSWRLAMGKDPSMEDSVVDTSSLIASVQNSLPATEDKDQVGTLLSALSALFTHENITFAETMLSISPPLHTHRMALKLNETFKTGVHDTTTHPDAIALSQKIKNELKNSYQLAGGQEVDVNVTLPFKPGSIAAETLSTFSTDAVDASQVAQDAAATIESNGIGGTTVTTTGKTFGKCRPDAKISG</sequence>
<dbReference type="Proteomes" id="UP000677054">
    <property type="component" value="Unassembled WGS sequence"/>
</dbReference>
<protein>
    <recommendedName>
        <fullName evidence="2">SEA domain-containing protein</fullName>
    </recommendedName>
</protein>
<gene>
    <name evidence="3" type="ORF">DSTB1V02_LOCUS13326</name>
</gene>
<feature type="compositionally biased region" description="Polar residues" evidence="1">
    <location>
        <begin position="228"/>
        <end position="244"/>
    </location>
</feature>
<evidence type="ECO:0000259" key="2">
    <source>
        <dbReference type="Pfam" id="PF01390"/>
    </source>
</evidence>
<feature type="region of interest" description="Disordered" evidence="1">
    <location>
        <begin position="356"/>
        <end position="421"/>
    </location>
</feature>
<name>A0A7R9FT36_9CRUS</name>
<feature type="non-terminal residue" evidence="3">
    <location>
        <position position="1"/>
    </location>
</feature>
<reference evidence="3" key="1">
    <citation type="submission" date="2020-11" db="EMBL/GenBank/DDBJ databases">
        <authorList>
            <person name="Tran Van P."/>
        </authorList>
    </citation>
    <scope>NUCLEOTIDE SEQUENCE</scope>
</reference>
<dbReference type="AlphaFoldDB" id="A0A7R9FT36"/>
<feature type="compositionally biased region" description="Low complexity" evidence="1">
    <location>
        <begin position="186"/>
        <end position="218"/>
    </location>
</feature>
<evidence type="ECO:0000313" key="3">
    <source>
        <dbReference type="EMBL" id="CAD7253578.1"/>
    </source>
</evidence>
<dbReference type="Pfam" id="PF01390">
    <property type="entry name" value="SEA"/>
    <property type="match status" value="1"/>
</dbReference>
<dbReference type="InterPro" id="IPR036364">
    <property type="entry name" value="SEA_dom_sf"/>
</dbReference>
<dbReference type="InterPro" id="IPR000082">
    <property type="entry name" value="SEA_dom"/>
</dbReference>
<feature type="compositionally biased region" description="Low complexity" evidence="1">
    <location>
        <begin position="248"/>
        <end position="272"/>
    </location>
</feature>
<dbReference type="SUPFAM" id="SSF82671">
    <property type="entry name" value="SEA domain"/>
    <property type="match status" value="1"/>
</dbReference>
<feature type="compositionally biased region" description="Polar residues" evidence="1">
    <location>
        <begin position="410"/>
        <end position="421"/>
    </location>
</feature>
<feature type="domain" description="SEA" evidence="2">
    <location>
        <begin position="432"/>
        <end position="499"/>
    </location>
</feature>
<proteinExistence type="predicted"/>